<evidence type="ECO:0008006" key="2">
    <source>
        <dbReference type="Google" id="ProtNLM"/>
    </source>
</evidence>
<reference evidence="1" key="1">
    <citation type="submission" date="2018-06" db="EMBL/GenBank/DDBJ databases">
        <authorList>
            <person name="Zhirakovskaya E."/>
        </authorList>
    </citation>
    <scope>NUCLEOTIDE SEQUENCE</scope>
</reference>
<sequence>MKTLHIRKFFIILLLIGMTSALQAQTTITVDWALDEEPTHNNHTCTYTQGALFFPDTTGPGDGKCTLRRALREAGAMSDIFQCPGCAPITIVFNGLNGSDGNGDDVQFNNGQWVLPVSDAGNASDFGLFPQTITDVDGPINLIGPPVDVQNNNEMPKIMIESGETLLIELSDVTIQSIGFYGGMSIHAKEENITLQNSTWGLGPDGMEIVIAEPEFNIDNLAGNHGILSTNKAENLLVQNNIITGAGTYAVEVSSQTMGVQVLSNWIGTDINGQVPLVPDVLKCRTFTTISPDISDLDDAEWFGGAGISAAGTGLMIMDNVIAGLQSIRSTNDTPPQALTVFGSMHTIENNVIGQDINGDTVGVCGQGIKFSTQTDVLEPENNGHMVIDNIIDSARNGFENTKGAILWTDTSSLAFRDGGNTVRGNIVIDGPEKYFEIGPMIASAIKLFEPAEITSVVGTLVTGGSHISNIMGDPSPCPNCLIDFYLDDSDADEEALEHLGSALADVNGDFTFNLAGSLPDGFGIRTTSTSQANDVIPNTWPGTTSSMSNEVYGLVSDVIFKDGFE</sequence>
<accession>A0A3B0W444</accession>
<dbReference type="AlphaFoldDB" id="A0A3B0W444"/>
<gene>
    <name evidence="1" type="ORF">MNBD_GAMMA02-1562</name>
</gene>
<dbReference type="EMBL" id="UOFA01000250">
    <property type="protein sequence ID" value="VAW46022.1"/>
    <property type="molecule type" value="Genomic_DNA"/>
</dbReference>
<proteinExistence type="predicted"/>
<organism evidence="1">
    <name type="scientific">hydrothermal vent metagenome</name>
    <dbReference type="NCBI Taxonomy" id="652676"/>
    <lineage>
        <taxon>unclassified sequences</taxon>
        <taxon>metagenomes</taxon>
        <taxon>ecological metagenomes</taxon>
    </lineage>
</organism>
<evidence type="ECO:0000313" key="1">
    <source>
        <dbReference type="EMBL" id="VAW46022.1"/>
    </source>
</evidence>
<protein>
    <recommendedName>
        <fullName evidence="2">Right handed beta helix domain-containing protein</fullName>
    </recommendedName>
</protein>
<name>A0A3B0W444_9ZZZZ</name>